<keyword evidence="2" id="KW-1133">Transmembrane helix</keyword>
<feature type="transmembrane region" description="Helical" evidence="2">
    <location>
        <begin position="75"/>
        <end position="94"/>
    </location>
</feature>
<organism evidence="3 4">
    <name type="scientific">Steinernema glaseri</name>
    <dbReference type="NCBI Taxonomy" id="37863"/>
    <lineage>
        <taxon>Eukaryota</taxon>
        <taxon>Metazoa</taxon>
        <taxon>Ecdysozoa</taxon>
        <taxon>Nematoda</taxon>
        <taxon>Chromadorea</taxon>
        <taxon>Rhabditida</taxon>
        <taxon>Tylenchina</taxon>
        <taxon>Panagrolaimomorpha</taxon>
        <taxon>Strongyloidoidea</taxon>
        <taxon>Steinernematidae</taxon>
        <taxon>Steinernema</taxon>
    </lineage>
</organism>
<evidence type="ECO:0000313" key="3">
    <source>
        <dbReference type="Proteomes" id="UP000095287"/>
    </source>
</evidence>
<dbReference type="AlphaFoldDB" id="A0A1I7Y3F9"/>
<keyword evidence="3" id="KW-1185">Reference proteome</keyword>
<evidence type="ECO:0000313" key="4">
    <source>
        <dbReference type="WBParaSite" id="L893_g12066.t1"/>
    </source>
</evidence>
<proteinExistence type="predicted"/>
<name>A0A1I7Y3F9_9BILA</name>
<dbReference type="Proteomes" id="UP000095287">
    <property type="component" value="Unplaced"/>
</dbReference>
<evidence type="ECO:0000256" key="2">
    <source>
        <dbReference type="SAM" id="Phobius"/>
    </source>
</evidence>
<accession>A0A1I7Y3F9</accession>
<feature type="compositionally biased region" description="Basic residues" evidence="1">
    <location>
        <begin position="183"/>
        <end position="195"/>
    </location>
</feature>
<evidence type="ECO:0000256" key="1">
    <source>
        <dbReference type="SAM" id="MobiDB-lite"/>
    </source>
</evidence>
<dbReference type="WBParaSite" id="L893_g12066.t1">
    <property type="protein sequence ID" value="L893_g12066.t1"/>
    <property type="gene ID" value="L893_g12066"/>
</dbReference>
<keyword evidence="2" id="KW-0472">Membrane</keyword>
<reference evidence="4" key="1">
    <citation type="submission" date="2016-11" db="UniProtKB">
        <authorList>
            <consortium name="WormBaseParasite"/>
        </authorList>
    </citation>
    <scope>IDENTIFICATION</scope>
</reference>
<sequence length="215" mass="24337">MDIYRRRHLERWSVPKLFAQRIVGARQLLALRDRPVRISAMPPLLLRNSSEEAVPQDEQMAELHKRLVNSLQETHTLLTVFLAALIIVAIYFTATTMYDFFRAHATQKLADRLVSIKVDKKSSGKRSKKTKKSRGKRRSAASKSKKKKKRSHAEKKTSKSKKGGKKRSSKKAESKRRSEKSAKSKSAKVPKKHGSEKKALTSEKLPPTTCSSLCA</sequence>
<keyword evidence="2" id="KW-0812">Transmembrane</keyword>
<feature type="compositionally biased region" description="Basic and acidic residues" evidence="1">
    <location>
        <begin position="170"/>
        <end position="182"/>
    </location>
</feature>
<feature type="compositionally biased region" description="Basic residues" evidence="1">
    <location>
        <begin position="123"/>
        <end position="169"/>
    </location>
</feature>
<protein>
    <submittedName>
        <fullName evidence="4">Histone H1</fullName>
    </submittedName>
</protein>
<feature type="region of interest" description="Disordered" evidence="1">
    <location>
        <begin position="119"/>
        <end position="215"/>
    </location>
</feature>